<reference evidence="2 3" key="1">
    <citation type="submission" date="2017-01" db="EMBL/GenBank/DDBJ databases">
        <title>Genome Analysis of Deinococcus marmoris KOPRI26562.</title>
        <authorList>
            <person name="Kim J.H."/>
            <person name="Oh H.-M."/>
        </authorList>
    </citation>
    <scope>NUCLEOTIDE SEQUENCE [LARGE SCALE GENOMIC DNA]</scope>
    <source>
        <strain evidence="2 3">KOPRI26562</strain>
    </source>
</reference>
<dbReference type="EMBL" id="MSTI01000007">
    <property type="protein sequence ID" value="OLV20225.1"/>
    <property type="molecule type" value="Genomic_DNA"/>
</dbReference>
<dbReference type="AlphaFoldDB" id="A0A1U7P4W9"/>
<evidence type="ECO:0000256" key="1">
    <source>
        <dbReference type="SAM" id="MobiDB-lite"/>
    </source>
</evidence>
<feature type="compositionally biased region" description="Low complexity" evidence="1">
    <location>
        <begin position="67"/>
        <end position="84"/>
    </location>
</feature>
<accession>A0A1U7P4W9</accession>
<gene>
    <name evidence="2" type="ORF">BOO71_0000703</name>
</gene>
<dbReference type="STRING" id="249408.BOO71_0000703"/>
<sequence>MQALRQMDVEEQTGAIYLLVHRRLPGLTYDEFEDLTGPDHFPAWWTATQPPRSGEGGDPDFSTGRVPSRPSAFSSLLSSGSTPR</sequence>
<organism evidence="2 3">
    <name type="scientific">Deinococcus marmoris</name>
    <dbReference type="NCBI Taxonomy" id="249408"/>
    <lineage>
        <taxon>Bacteria</taxon>
        <taxon>Thermotogati</taxon>
        <taxon>Deinococcota</taxon>
        <taxon>Deinococci</taxon>
        <taxon>Deinococcales</taxon>
        <taxon>Deinococcaceae</taxon>
        <taxon>Deinococcus</taxon>
    </lineage>
</organism>
<comment type="caution">
    <text evidence="2">The sequence shown here is derived from an EMBL/GenBank/DDBJ whole genome shotgun (WGS) entry which is preliminary data.</text>
</comment>
<feature type="region of interest" description="Disordered" evidence="1">
    <location>
        <begin position="43"/>
        <end position="84"/>
    </location>
</feature>
<evidence type="ECO:0000313" key="3">
    <source>
        <dbReference type="Proteomes" id="UP000186607"/>
    </source>
</evidence>
<proteinExistence type="predicted"/>
<dbReference type="Proteomes" id="UP000186607">
    <property type="component" value="Unassembled WGS sequence"/>
</dbReference>
<protein>
    <submittedName>
        <fullName evidence="2">Uncharacterized protein</fullName>
    </submittedName>
</protein>
<keyword evidence="3" id="KW-1185">Reference proteome</keyword>
<name>A0A1U7P4W9_9DEIO</name>
<evidence type="ECO:0000313" key="2">
    <source>
        <dbReference type="EMBL" id="OLV20225.1"/>
    </source>
</evidence>